<dbReference type="Proteomes" id="UP001242480">
    <property type="component" value="Unassembled WGS sequence"/>
</dbReference>
<comment type="caution">
    <text evidence="1">The sequence shown here is derived from an EMBL/GenBank/DDBJ whole genome shotgun (WGS) entry which is preliminary data.</text>
</comment>
<dbReference type="InterPro" id="IPR008772">
    <property type="entry name" value="Phosphonate_metab_PhnH"/>
</dbReference>
<dbReference type="EC" id="2.7.8.37" evidence="1"/>
<gene>
    <name evidence="1" type="ORF">QO011_006098</name>
</gene>
<dbReference type="RefSeq" id="WP_307280805.1">
    <property type="nucleotide sequence ID" value="NZ_JAUSVX010000014.1"/>
</dbReference>
<evidence type="ECO:0000313" key="2">
    <source>
        <dbReference type="Proteomes" id="UP001242480"/>
    </source>
</evidence>
<dbReference type="SUPFAM" id="SSF159709">
    <property type="entry name" value="PhnH-like"/>
    <property type="match status" value="1"/>
</dbReference>
<dbReference type="InterPro" id="IPR038058">
    <property type="entry name" value="PhnH-like_sp"/>
</dbReference>
<organism evidence="1 2">
    <name type="scientific">Labrys wisconsinensis</name>
    <dbReference type="NCBI Taxonomy" id="425677"/>
    <lineage>
        <taxon>Bacteria</taxon>
        <taxon>Pseudomonadati</taxon>
        <taxon>Pseudomonadota</taxon>
        <taxon>Alphaproteobacteria</taxon>
        <taxon>Hyphomicrobiales</taxon>
        <taxon>Xanthobacteraceae</taxon>
        <taxon>Labrys</taxon>
    </lineage>
</organism>
<dbReference type="GO" id="GO:0061693">
    <property type="term" value="F:alpha-D-ribose 1-methylphosphonate 5-triphosphate synthase activity"/>
    <property type="evidence" value="ECO:0007669"/>
    <property type="project" value="UniProtKB-EC"/>
</dbReference>
<accession>A0ABU0JFK1</accession>
<keyword evidence="1" id="KW-0808">Transferase</keyword>
<dbReference type="Pfam" id="PF05845">
    <property type="entry name" value="PhnH"/>
    <property type="match status" value="1"/>
</dbReference>
<evidence type="ECO:0000313" key="1">
    <source>
        <dbReference type="EMBL" id="MDQ0473065.1"/>
    </source>
</evidence>
<keyword evidence="2" id="KW-1185">Reference proteome</keyword>
<name>A0ABU0JFK1_9HYPH</name>
<dbReference type="Gene3D" id="3.40.50.11310">
    <property type="entry name" value="Bacterial phosphonate metabolism protein PhnH"/>
    <property type="match status" value="1"/>
</dbReference>
<proteinExistence type="predicted"/>
<dbReference type="EMBL" id="JAUSVX010000014">
    <property type="protein sequence ID" value="MDQ0473065.1"/>
    <property type="molecule type" value="Genomic_DNA"/>
</dbReference>
<sequence length="178" mass="18480">MNAAVFPVPDADERRDNATFEAVMWAMARPGTARLLPDTGLLPVALALVDLETRIHCDDAGLREPLARTGAAFVALEEADHLFLSGDLTAAVAASVAAGSALYPDQGATVVASVTLAGGRLLRLTGPGVDGAVTIAPAIAPAFWAARARIPYPAGFELVLVEGRRVVCLPRSTLVEVL</sequence>
<reference evidence="1 2" key="1">
    <citation type="submission" date="2023-07" db="EMBL/GenBank/DDBJ databases">
        <title>Genomic Encyclopedia of Type Strains, Phase IV (KMG-IV): sequencing the most valuable type-strain genomes for metagenomic binning, comparative biology and taxonomic classification.</title>
        <authorList>
            <person name="Goeker M."/>
        </authorList>
    </citation>
    <scope>NUCLEOTIDE SEQUENCE [LARGE SCALE GENOMIC DNA]</scope>
    <source>
        <strain evidence="1 2">DSM 19619</strain>
    </source>
</reference>
<dbReference type="NCBIfam" id="TIGR03292">
    <property type="entry name" value="PhnH_redo"/>
    <property type="match status" value="1"/>
</dbReference>
<protein>
    <submittedName>
        <fullName evidence="1">Alpha-D-ribose 1-methylphosphonate 5-triphosphate synthase subunit PhnH</fullName>
        <ecNumber evidence="1">2.7.8.37</ecNumber>
    </submittedName>
</protein>